<dbReference type="Proteomes" id="UP000003344">
    <property type="component" value="Unassembled WGS sequence"/>
</dbReference>
<sequence>MGRVWILTHLMPFCLTVVHKIYIIRRSPFYTKPSSSNLNRRFGRVSFIAC</sequence>
<proteinExistence type="predicted"/>
<gene>
    <name evidence="1" type="ORF">NEIMUCOT_05422</name>
</gene>
<name>D2ZXR8_NEIM2</name>
<dbReference type="STRING" id="546266.NEIMUCOT_05422"/>
<accession>D2ZXR8</accession>
<dbReference type="EMBL" id="ACDX02000011">
    <property type="protein sequence ID" value="EFC88056.1"/>
    <property type="molecule type" value="Genomic_DNA"/>
</dbReference>
<evidence type="ECO:0000313" key="2">
    <source>
        <dbReference type="Proteomes" id="UP000003344"/>
    </source>
</evidence>
<dbReference type="AlphaFoldDB" id="D2ZXR8"/>
<evidence type="ECO:0000313" key="1">
    <source>
        <dbReference type="EMBL" id="EFC88056.1"/>
    </source>
</evidence>
<comment type="caution">
    <text evidence="1">The sequence shown here is derived from an EMBL/GenBank/DDBJ whole genome shotgun (WGS) entry which is preliminary data.</text>
</comment>
<reference evidence="1 2" key="1">
    <citation type="submission" date="2009-10" db="EMBL/GenBank/DDBJ databases">
        <authorList>
            <person name="Weinstock G."/>
            <person name="Sodergren E."/>
            <person name="Clifton S."/>
            <person name="Fulton L."/>
            <person name="Fulton B."/>
            <person name="Courtney L."/>
            <person name="Fronick C."/>
            <person name="Harrison M."/>
            <person name="Strong C."/>
            <person name="Farmer C."/>
            <person name="Delahaunty K."/>
            <person name="Markovic C."/>
            <person name="Hall O."/>
            <person name="Minx P."/>
            <person name="Tomlinson C."/>
            <person name="Mitreva M."/>
            <person name="Nelson J."/>
            <person name="Hou S."/>
            <person name="Wollam A."/>
            <person name="Pepin K.H."/>
            <person name="Johnson M."/>
            <person name="Bhonagiri V."/>
            <person name="Nash W.E."/>
            <person name="Warren W."/>
            <person name="Chinwalla A."/>
            <person name="Mardis E.R."/>
            <person name="Wilson R.K."/>
        </authorList>
    </citation>
    <scope>NUCLEOTIDE SEQUENCE [LARGE SCALE GENOMIC DNA]</scope>
    <source>
        <strain evidence="2">ATCC 25996 / DSM 4631 / NCTC 10774 / M26</strain>
    </source>
</reference>
<organism evidence="1 2">
    <name type="scientific">Neisseria mucosa (strain ATCC 25996 / DSM 4631 / NCTC 10774 / M26)</name>
    <dbReference type="NCBI Taxonomy" id="546266"/>
    <lineage>
        <taxon>Bacteria</taxon>
        <taxon>Pseudomonadati</taxon>
        <taxon>Pseudomonadota</taxon>
        <taxon>Betaproteobacteria</taxon>
        <taxon>Neisseriales</taxon>
        <taxon>Neisseriaceae</taxon>
        <taxon>Neisseria</taxon>
    </lineage>
</organism>
<protein>
    <submittedName>
        <fullName evidence="1">Uncharacterized protein</fullName>
    </submittedName>
</protein>